<keyword evidence="2" id="KW-1185">Reference proteome</keyword>
<protein>
    <submittedName>
        <fullName evidence="1">Uncharacterized protein</fullName>
    </submittedName>
</protein>
<reference evidence="2" key="1">
    <citation type="journal article" date="2013" name="Science">
        <title>The Amborella genome and the evolution of flowering plants.</title>
        <authorList>
            <consortium name="Amborella Genome Project"/>
        </authorList>
    </citation>
    <scope>NUCLEOTIDE SEQUENCE [LARGE SCALE GENOMIC DNA]</scope>
</reference>
<organism evidence="1 2">
    <name type="scientific">Amborella trichopoda</name>
    <dbReference type="NCBI Taxonomy" id="13333"/>
    <lineage>
        <taxon>Eukaryota</taxon>
        <taxon>Viridiplantae</taxon>
        <taxon>Streptophyta</taxon>
        <taxon>Embryophyta</taxon>
        <taxon>Tracheophyta</taxon>
        <taxon>Spermatophyta</taxon>
        <taxon>Magnoliopsida</taxon>
        <taxon>Amborellales</taxon>
        <taxon>Amborellaceae</taxon>
        <taxon>Amborella</taxon>
    </lineage>
</organism>
<sequence length="94" mass="10786">MESSLLWCEMIHFKHGTVELVWFPKRTSIVASSNFWEGINVRRNPLMSNVRLKMNNGQNILSENDHQIGTKLSKTPGQTFSHLPITQEPLLPDI</sequence>
<evidence type="ECO:0000313" key="1">
    <source>
        <dbReference type="EMBL" id="ERN10343.1"/>
    </source>
</evidence>
<evidence type="ECO:0000313" key="2">
    <source>
        <dbReference type="Proteomes" id="UP000017836"/>
    </source>
</evidence>
<name>W1PQK9_AMBTC</name>
<dbReference type="HOGENOM" id="CLU_2389131_0_0_1"/>
<dbReference type="Gramene" id="ERN10343">
    <property type="protein sequence ID" value="ERN10343"/>
    <property type="gene ID" value="AMTR_s00026p00058070"/>
</dbReference>
<dbReference type="AlphaFoldDB" id="W1PQK9"/>
<proteinExistence type="predicted"/>
<dbReference type="EMBL" id="KI392852">
    <property type="protein sequence ID" value="ERN10343.1"/>
    <property type="molecule type" value="Genomic_DNA"/>
</dbReference>
<accession>W1PQK9</accession>
<dbReference type="Proteomes" id="UP000017836">
    <property type="component" value="Unassembled WGS sequence"/>
</dbReference>
<gene>
    <name evidence="1" type="ORF">AMTR_s00026p00058070</name>
</gene>